<dbReference type="Pfam" id="PF00248">
    <property type="entry name" value="Aldo_ket_red"/>
    <property type="match status" value="1"/>
</dbReference>
<dbReference type="GO" id="GO:0019904">
    <property type="term" value="F:protein domain specific binding"/>
    <property type="evidence" value="ECO:0007669"/>
    <property type="project" value="Ensembl"/>
</dbReference>
<evidence type="ECO:0000256" key="6">
    <source>
        <dbReference type="ARBA" id="ARBA00022475"/>
    </source>
</evidence>
<evidence type="ECO:0000313" key="21">
    <source>
        <dbReference type="Proteomes" id="UP000472240"/>
    </source>
</evidence>
<feature type="region of interest" description="Disordered" evidence="18">
    <location>
        <begin position="1"/>
        <end position="58"/>
    </location>
</feature>
<keyword evidence="5" id="KW-0813">Transport</keyword>
<keyword evidence="21" id="KW-1185">Reference proteome</keyword>
<dbReference type="PANTHER" id="PTHR43150">
    <property type="entry name" value="HYPERKINETIC, ISOFORM M"/>
    <property type="match status" value="1"/>
</dbReference>
<dbReference type="InterPro" id="IPR005399">
    <property type="entry name" value="K_chnl_volt-dep_bsu_KCNAB-rel"/>
</dbReference>
<dbReference type="PRINTS" id="PR01578">
    <property type="entry name" value="KCNAB1CHANEL"/>
</dbReference>
<dbReference type="InterPro" id="IPR005983">
    <property type="entry name" value="K_chnl_volt-dep_bsu_KCNAB"/>
</dbReference>
<keyword evidence="11" id="KW-0560">Oxidoreductase</keyword>
<reference evidence="20" key="5">
    <citation type="submission" date="2025-09" db="UniProtKB">
        <authorList>
            <consortium name="Ensembl"/>
        </authorList>
    </citation>
    <scope>IDENTIFICATION</scope>
</reference>
<keyword evidence="10" id="KW-0630">Potassium</keyword>
<comment type="similarity">
    <text evidence="3">Belongs to the shaker potassium channel beta subunit family.</text>
</comment>
<dbReference type="GO" id="GO:0009898">
    <property type="term" value="C:cytoplasmic side of plasma membrane"/>
    <property type="evidence" value="ECO:0007669"/>
    <property type="project" value="Ensembl"/>
</dbReference>
<dbReference type="GeneTree" id="ENSGT00940000156760"/>
<dbReference type="FunFam" id="3.20.20.100:FF:000001">
    <property type="entry name" value="voltage-gated potassium channel subunit beta-2 isoform X2"/>
    <property type="match status" value="1"/>
</dbReference>
<dbReference type="OrthoDB" id="1720422at2759"/>
<accession>A0A671E2H0</accession>
<keyword evidence="13" id="KW-0472">Membrane</keyword>
<gene>
    <name evidence="20" type="primary">KCNAB1</name>
</gene>
<keyword evidence="8" id="KW-0633">Potassium transport</keyword>
<dbReference type="Ensembl" id="ENSRFET00010008284.1">
    <property type="protein sequence ID" value="ENSRFEP00010007559.1"/>
    <property type="gene ID" value="ENSRFEG00010005060.1"/>
</dbReference>
<evidence type="ECO:0000256" key="9">
    <source>
        <dbReference type="ARBA" id="ARBA00022857"/>
    </source>
</evidence>
<evidence type="ECO:0000256" key="18">
    <source>
        <dbReference type="SAM" id="MobiDB-lite"/>
    </source>
</evidence>
<proteinExistence type="inferred from homology"/>
<evidence type="ECO:0000256" key="12">
    <source>
        <dbReference type="ARBA" id="ARBA00023065"/>
    </source>
</evidence>
<comment type="catalytic activity">
    <reaction evidence="17">
        <text>a primary alcohol + NADP(+) = an aldehyde + NADPH + H(+)</text>
        <dbReference type="Rhea" id="RHEA:15937"/>
        <dbReference type="ChEBI" id="CHEBI:15378"/>
        <dbReference type="ChEBI" id="CHEBI:15734"/>
        <dbReference type="ChEBI" id="CHEBI:17478"/>
        <dbReference type="ChEBI" id="CHEBI:57783"/>
        <dbReference type="ChEBI" id="CHEBI:58349"/>
    </reaction>
    <physiologicalReaction direction="right-to-left" evidence="17">
        <dbReference type="Rhea" id="RHEA:15939"/>
    </physiologicalReaction>
</comment>
<protein>
    <recommendedName>
        <fullName evidence="4">Voltage-gated potassium channel subunit beta-1</fullName>
    </recommendedName>
    <alternativeName>
        <fullName evidence="14">K(+) channel subunit beta-1</fullName>
    </alternativeName>
    <alternativeName>
        <fullName evidence="15">Kv-beta-1</fullName>
    </alternativeName>
</protein>
<dbReference type="GO" id="GO:0007611">
    <property type="term" value="P:learning or memory"/>
    <property type="evidence" value="ECO:0007669"/>
    <property type="project" value="Ensembl"/>
</dbReference>
<evidence type="ECO:0000256" key="11">
    <source>
        <dbReference type="ARBA" id="ARBA00023002"/>
    </source>
</evidence>
<sequence length="423" mass="46842">MLSVPSRPVGNEGSEGNTPKLKKQSGLSVGSKDKSPKKASANAENGKDSSLSPSGQTQLRERQLALLREVEMNWYLKLCNLSSERSTACTTGMPHRNLGKSGLRVSCLGLGTWVTFGGQISDEVAERLMTIAYESGVNLFDTAEVYAAGKAEVILGSIIKKKGWRRSSLVITTKLYWGGKAETERGLSRKHIIEGLKGSLQRLQLEYVDVVFANRPDSNTPMEEIVRAMTHVINQGMAMYWGTSRWSAMEIMEAYSVARQFNMIPPVCEQAEYHLFQREKVEVQLPELYHKIGVGAMTWSPLACGIISGKYGNGVPESSRASLKCYQWLKERIVSEEGRKQQNKLKDLSPIAARLGCTLPQLAVAWCLRNEGVSSVLLGSSTPEQLIENLGAIQVLPKMTSHVVNEIDNILRNKPYSKKDYRS</sequence>
<reference evidence="21" key="3">
    <citation type="submission" date="2018-12" db="EMBL/GenBank/DDBJ databases">
        <title>G10K-VGP greater horseshoe bat female genome, primary haplotype.</title>
        <authorList>
            <person name="Teeling E."/>
            <person name="Myers G."/>
            <person name="Vernes S."/>
            <person name="Pippel M."/>
            <person name="Winkler S."/>
            <person name="Fedrigo O."/>
            <person name="Rhie A."/>
            <person name="Koren S."/>
            <person name="Phillippy A."/>
            <person name="Lewin H."/>
            <person name="Damas J."/>
            <person name="Howe K."/>
            <person name="Mountcastle J."/>
            <person name="Jarvis E.D."/>
        </authorList>
    </citation>
    <scope>NUCLEOTIDE SEQUENCE [LARGE SCALE GENOMIC DNA]</scope>
</reference>
<reference evidence="20 21" key="2">
    <citation type="journal article" date="2018" name="Annu Rev Anim Biosci">
        <title>Bat Biology, Genomes, and the Bat1K Project: To Generate Chromosome-Level Genomes for All Living Bat Species.</title>
        <authorList>
            <person name="Teeling E.C."/>
            <person name="Vernes S.C."/>
            <person name="Davalos L.M."/>
            <person name="Ray D.A."/>
            <person name="Gilbert M.T.P."/>
            <person name="Myers E."/>
        </authorList>
    </citation>
    <scope>NUCLEOTIDE SEQUENCE</scope>
</reference>
<evidence type="ECO:0000259" key="19">
    <source>
        <dbReference type="Pfam" id="PF00248"/>
    </source>
</evidence>
<dbReference type="FunCoup" id="A0A671E2H0">
    <property type="interactions" value="537"/>
</dbReference>
<reference evidence="20 21" key="1">
    <citation type="journal article" date="2015" name="Annu Rev Anim Biosci">
        <title>The Genome 10K Project: a way forward.</title>
        <authorList>
            <person name="Koepfli K.P."/>
            <person name="Paten B."/>
            <person name="O'Brien S.J."/>
            <person name="Koepfli K.P."/>
            <person name="Paten B."/>
            <person name="Antunes A."/>
            <person name="Belov K."/>
            <person name="Bustamante C."/>
            <person name="Castoe T.A."/>
            <person name="Clawson H."/>
            <person name="Crawford A.J."/>
            <person name="Diekhans M."/>
            <person name="Distel D."/>
            <person name="Durbin R."/>
            <person name="Earl D."/>
            <person name="Fujita M.K."/>
            <person name="Gamble T."/>
            <person name="Georges A."/>
            <person name="Gemmell N."/>
            <person name="Gilbert M.T."/>
            <person name="Graves J.M."/>
            <person name="Green R.E."/>
            <person name="Hickey G."/>
            <person name="Jarvis E.D."/>
            <person name="Johnson W."/>
            <person name="Komissarov A."/>
            <person name="Korf I."/>
            <person name="Kuhn R."/>
            <person name="Larkin D.M."/>
            <person name="Lewin H."/>
            <person name="Lopez J.V."/>
            <person name="Ma J."/>
            <person name="Marques-Bonet T."/>
            <person name="Miller W."/>
            <person name="Murphy R."/>
            <person name="Pevzner P."/>
            <person name="Shapiro B."/>
            <person name="Steiner C."/>
            <person name="Tamazian G."/>
            <person name="Venkatesh B."/>
            <person name="Wang J."/>
            <person name="Wayne R."/>
            <person name="Wiley E."/>
            <person name="Yang H."/>
            <person name="Zhang G."/>
            <person name="Haussler D."/>
            <person name="Ryder O."/>
            <person name="O'Brien S.J."/>
        </authorList>
    </citation>
    <scope>NUCLEOTIDE SEQUENCE</scope>
</reference>
<dbReference type="CTD" id="7881"/>
<dbReference type="KEGG" id="rfq:117032366"/>
<organism evidence="20 21">
    <name type="scientific">Rhinolophus ferrumequinum</name>
    <name type="common">Greater horseshoe bat</name>
    <dbReference type="NCBI Taxonomy" id="59479"/>
    <lineage>
        <taxon>Eukaryota</taxon>
        <taxon>Metazoa</taxon>
        <taxon>Chordata</taxon>
        <taxon>Craniata</taxon>
        <taxon>Vertebrata</taxon>
        <taxon>Euteleostomi</taxon>
        <taxon>Mammalia</taxon>
        <taxon>Eutheria</taxon>
        <taxon>Laurasiatheria</taxon>
        <taxon>Chiroptera</taxon>
        <taxon>Yinpterochiroptera</taxon>
        <taxon>Rhinolophoidea</taxon>
        <taxon>Rhinolophidae</taxon>
        <taxon>Rhinolophinae</taxon>
        <taxon>Rhinolophus</taxon>
    </lineage>
</organism>
<dbReference type="AlphaFoldDB" id="A0A671E2H0"/>
<dbReference type="GO" id="GO:0070402">
    <property type="term" value="F:NADPH binding"/>
    <property type="evidence" value="ECO:0007669"/>
    <property type="project" value="Ensembl"/>
</dbReference>
<dbReference type="InParanoid" id="A0A671E2H0"/>
<dbReference type="GO" id="GO:0015459">
    <property type="term" value="F:potassium channel regulator activity"/>
    <property type="evidence" value="ECO:0007669"/>
    <property type="project" value="Ensembl"/>
</dbReference>
<evidence type="ECO:0000256" key="16">
    <source>
        <dbReference type="ARBA" id="ARBA00047998"/>
    </source>
</evidence>
<comment type="subcellular location">
    <subcellularLocation>
        <location evidence="1">Cell membrane</location>
        <topology evidence="1">Peripheral membrane protein</topology>
        <orientation evidence="1">Cytoplasmic side</orientation>
    </subcellularLocation>
    <subcellularLocation>
        <location evidence="2">Cytoplasm</location>
    </subcellularLocation>
</comment>
<dbReference type="Proteomes" id="UP000472240">
    <property type="component" value="Chromosome 2"/>
</dbReference>
<dbReference type="InterPro" id="IPR036812">
    <property type="entry name" value="NAD(P)_OxRdtase_dom_sf"/>
</dbReference>
<dbReference type="RefSeq" id="XP_032979730.1">
    <property type="nucleotide sequence ID" value="XM_033123839.1"/>
</dbReference>
<dbReference type="PANTHER" id="PTHR43150:SF7">
    <property type="entry name" value="VOLTAGE-GATED POTASSIUM CHANNEL SUBUNIT BETA-1"/>
    <property type="match status" value="1"/>
</dbReference>
<feature type="domain" description="NADP-dependent oxidoreductase" evidence="19">
    <location>
        <begin position="108"/>
        <end position="411"/>
    </location>
</feature>
<comment type="catalytic activity">
    <reaction evidence="16">
        <text>a secondary alcohol + NADP(+) = a ketone + NADPH + H(+)</text>
        <dbReference type="Rhea" id="RHEA:19257"/>
        <dbReference type="ChEBI" id="CHEBI:15378"/>
        <dbReference type="ChEBI" id="CHEBI:17087"/>
        <dbReference type="ChEBI" id="CHEBI:35681"/>
        <dbReference type="ChEBI" id="CHEBI:57783"/>
        <dbReference type="ChEBI" id="CHEBI:58349"/>
    </reaction>
    <physiologicalReaction direction="right-to-left" evidence="16">
        <dbReference type="Rhea" id="RHEA:19259"/>
    </physiologicalReaction>
</comment>
<keyword evidence="6" id="KW-1003">Cell membrane</keyword>
<dbReference type="GO" id="GO:0140678">
    <property type="term" value="F:molecular function inhibitor activity"/>
    <property type="evidence" value="ECO:0007669"/>
    <property type="project" value="Ensembl"/>
</dbReference>
<dbReference type="InterPro" id="IPR005400">
    <property type="entry name" value="K_chnl_volt-dep_bsu_KCNAB1"/>
</dbReference>
<dbReference type="GO" id="GO:0044224">
    <property type="term" value="C:juxtaparanode region of axon"/>
    <property type="evidence" value="ECO:0007669"/>
    <property type="project" value="TreeGrafter"/>
</dbReference>
<evidence type="ECO:0000256" key="15">
    <source>
        <dbReference type="ARBA" id="ARBA00032588"/>
    </source>
</evidence>
<keyword evidence="12" id="KW-0406">Ion transport</keyword>
<dbReference type="NCBIfam" id="TIGR01293">
    <property type="entry name" value="Kv_beta"/>
    <property type="match status" value="1"/>
</dbReference>
<dbReference type="GO" id="GO:0005829">
    <property type="term" value="C:cytosol"/>
    <property type="evidence" value="ECO:0007669"/>
    <property type="project" value="Ensembl"/>
</dbReference>
<dbReference type="GO" id="GO:0016491">
    <property type="term" value="F:oxidoreductase activity"/>
    <property type="evidence" value="ECO:0007669"/>
    <property type="project" value="UniProtKB-KW"/>
</dbReference>
<dbReference type="Gene3D" id="3.20.20.100">
    <property type="entry name" value="NADP-dependent oxidoreductase domain"/>
    <property type="match status" value="1"/>
</dbReference>
<evidence type="ECO:0000256" key="3">
    <source>
        <dbReference type="ARBA" id="ARBA00006515"/>
    </source>
</evidence>
<dbReference type="PRINTS" id="PR01577">
    <property type="entry name" value="KCNABCHANNEL"/>
</dbReference>
<evidence type="ECO:0000313" key="20">
    <source>
        <dbReference type="Ensembl" id="ENSRFEP00010007559.1"/>
    </source>
</evidence>
<evidence type="ECO:0000256" key="8">
    <source>
        <dbReference type="ARBA" id="ARBA00022538"/>
    </source>
</evidence>
<reference evidence="20" key="4">
    <citation type="submission" date="2025-08" db="UniProtKB">
        <authorList>
            <consortium name="Ensembl"/>
        </authorList>
    </citation>
    <scope>IDENTIFICATION</scope>
</reference>
<evidence type="ECO:0000256" key="10">
    <source>
        <dbReference type="ARBA" id="ARBA00022958"/>
    </source>
</evidence>
<dbReference type="GO" id="GO:0008076">
    <property type="term" value="C:voltage-gated potassium channel complex"/>
    <property type="evidence" value="ECO:0007669"/>
    <property type="project" value="Ensembl"/>
</dbReference>
<evidence type="ECO:0000256" key="17">
    <source>
        <dbReference type="ARBA" id="ARBA00048943"/>
    </source>
</evidence>
<keyword evidence="9" id="KW-0521">NADP</keyword>
<dbReference type="RefSeq" id="XP_032979722.1">
    <property type="nucleotide sequence ID" value="XM_033123831.1"/>
</dbReference>
<evidence type="ECO:0000256" key="4">
    <source>
        <dbReference type="ARBA" id="ARBA00013314"/>
    </source>
</evidence>
<evidence type="ECO:0000256" key="14">
    <source>
        <dbReference type="ARBA" id="ARBA00031439"/>
    </source>
</evidence>
<keyword evidence="7" id="KW-0963">Cytoplasm</keyword>
<dbReference type="GO" id="GO:0044325">
    <property type="term" value="F:transmembrane transporter binding"/>
    <property type="evidence" value="ECO:0007669"/>
    <property type="project" value="TreeGrafter"/>
</dbReference>
<evidence type="ECO:0000256" key="2">
    <source>
        <dbReference type="ARBA" id="ARBA00004496"/>
    </source>
</evidence>
<dbReference type="GO" id="GO:0005249">
    <property type="term" value="F:voltage-gated potassium channel activity"/>
    <property type="evidence" value="ECO:0007669"/>
    <property type="project" value="InterPro"/>
</dbReference>
<name>A0A671E2H0_RHIFE</name>
<evidence type="ECO:0000256" key="1">
    <source>
        <dbReference type="ARBA" id="ARBA00004413"/>
    </source>
</evidence>
<dbReference type="SUPFAM" id="SSF51430">
    <property type="entry name" value="NAD(P)-linked oxidoreductase"/>
    <property type="match status" value="1"/>
</dbReference>
<dbReference type="GeneID" id="117032366"/>
<dbReference type="InterPro" id="IPR023210">
    <property type="entry name" value="NADP_OxRdtase_dom"/>
</dbReference>
<dbReference type="GO" id="GO:1901379">
    <property type="term" value="P:regulation of potassium ion transmembrane transport"/>
    <property type="evidence" value="ECO:0007669"/>
    <property type="project" value="Ensembl"/>
</dbReference>
<evidence type="ECO:0000256" key="13">
    <source>
        <dbReference type="ARBA" id="ARBA00023136"/>
    </source>
</evidence>
<evidence type="ECO:0000256" key="5">
    <source>
        <dbReference type="ARBA" id="ARBA00022448"/>
    </source>
</evidence>
<evidence type="ECO:0000256" key="7">
    <source>
        <dbReference type="ARBA" id="ARBA00022490"/>
    </source>
</evidence>